<evidence type="ECO:0000313" key="1">
    <source>
        <dbReference type="EMBL" id="OAH42090.1"/>
    </source>
</evidence>
<gene>
    <name evidence="1" type="ORF">AX777_21695</name>
</gene>
<comment type="caution">
    <text evidence="1">The sequence shown here is derived from an EMBL/GenBank/DDBJ whole genome shotgun (WGS) entry which is preliminary data.</text>
</comment>
<organism evidence="1 2">
    <name type="scientific">Sphingobium yanoikuyae</name>
    <name type="common">Sphingomonas yanoikuyae</name>
    <dbReference type="NCBI Taxonomy" id="13690"/>
    <lineage>
        <taxon>Bacteria</taxon>
        <taxon>Pseudomonadati</taxon>
        <taxon>Pseudomonadota</taxon>
        <taxon>Alphaproteobacteria</taxon>
        <taxon>Sphingomonadales</taxon>
        <taxon>Sphingomonadaceae</taxon>
        <taxon>Sphingobium</taxon>
    </lineage>
</organism>
<dbReference type="EMBL" id="LSTR01000045">
    <property type="protein sequence ID" value="OAH42090.1"/>
    <property type="molecule type" value="Genomic_DNA"/>
</dbReference>
<dbReference type="AlphaFoldDB" id="A0A177JLH1"/>
<reference evidence="1 2" key="1">
    <citation type="submission" date="2016-02" db="EMBL/GenBank/DDBJ databases">
        <authorList>
            <person name="Wen L."/>
            <person name="He K."/>
            <person name="Yang H."/>
        </authorList>
    </citation>
    <scope>NUCLEOTIDE SEQUENCE [LARGE SCALE GENOMIC DNA]</scope>
    <source>
        <strain evidence="1 2">CD09_2</strain>
    </source>
</reference>
<sequence length="78" mass="9250">MAIRRGASEREIERQYFPLAYQTRDLVAFDPDFDDREPRRSPFERRSSRLLPLGSIPAPQATVRQLIQSVRLRFWRCG</sequence>
<proteinExistence type="predicted"/>
<dbReference type="Proteomes" id="UP000077262">
    <property type="component" value="Unassembled WGS sequence"/>
</dbReference>
<name>A0A177JLH1_SPHYA</name>
<accession>A0A177JLH1</accession>
<evidence type="ECO:0000313" key="2">
    <source>
        <dbReference type="Proteomes" id="UP000077262"/>
    </source>
</evidence>
<protein>
    <submittedName>
        <fullName evidence="1">Uncharacterized protein</fullName>
    </submittedName>
</protein>